<proteinExistence type="predicted"/>
<name>A0A410GG89_9BURK</name>
<evidence type="ECO:0000313" key="4">
    <source>
        <dbReference type="Proteomes" id="UP000283474"/>
    </source>
</evidence>
<keyword evidence="1" id="KW-0732">Signal</keyword>
<dbReference type="Gene3D" id="3.40.50.880">
    <property type="match status" value="1"/>
</dbReference>
<dbReference type="InterPro" id="IPR052158">
    <property type="entry name" value="INH-QAR"/>
</dbReference>
<dbReference type="KEGG" id="pus:CKA81_16695"/>
<sequence length="374" mass="40107">MFSSISGRLAALSIAVFFLAGYGVAASFAATGNDGADAAKHKQAFIEAMAPQGTQRQVIAIVALNQGTEMTDLLVPHAVLKRADIADIQMVAPRRGPVTLYPALQVQATQDFAGFDQLHPQGADYVIVPAMEPDNDPAVMAWLQRQAQWGARIIAVCSGARVAGQAGLLDGRRFAGHWYDRSTLQERHPGAVHVPDRRYLADRGVATTTGITASVPTMLALVAALGGPDKAARLAEELGVEYWGPAHDSDAFGVNFSRGFEYALNKAAFWRDRESAIDVSDGMDDIALALAADAWSRTGHVRVVAASPSGPVTLRSGLILDARPGDHDMPRLPLAKNIKPVRQLDAALSEIAARYGDARRDWVMQEMEYSGAIR</sequence>
<dbReference type="InterPro" id="IPR029062">
    <property type="entry name" value="Class_I_gatase-like"/>
</dbReference>
<accession>A0A410GG89</accession>
<dbReference type="RefSeq" id="WP_128356308.1">
    <property type="nucleotide sequence ID" value="NZ_CP022987.1"/>
</dbReference>
<evidence type="ECO:0000313" key="3">
    <source>
        <dbReference type="EMBL" id="QAA95317.1"/>
    </source>
</evidence>
<dbReference type="Pfam" id="PF01965">
    <property type="entry name" value="DJ-1_PfpI"/>
    <property type="match status" value="1"/>
</dbReference>
<keyword evidence="4" id="KW-1185">Reference proteome</keyword>
<dbReference type="EMBL" id="CP022987">
    <property type="protein sequence ID" value="QAA95317.1"/>
    <property type="molecule type" value="Genomic_DNA"/>
</dbReference>
<dbReference type="InterPro" id="IPR002818">
    <property type="entry name" value="DJ-1/PfpI"/>
</dbReference>
<feature type="signal peptide" evidence="1">
    <location>
        <begin position="1"/>
        <end position="25"/>
    </location>
</feature>
<organism evidence="3 4">
    <name type="scientific">Pollutimonas thiosulfatoxidans</name>
    <dbReference type="NCBI Taxonomy" id="2028345"/>
    <lineage>
        <taxon>Bacteria</taxon>
        <taxon>Pseudomonadati</taxon>
        <taxon>Pseudomonadota</taxon>
        <taxon>Betaproteobacteria</taxon>
        <taxon>Burkholderiales</taxon>
        <taxon>Alcaligenaceae</taxon>
        <taxon>Pollutimonas</taxon>
    </lineage>
</organism>
<evidence type="ECO:0000256" key="1">
    <source>
        <dbReference type="SAM" id="SignalP"/>
    </source>
</evidence>
<feature type="domain" description="DJ-1/PfpI" evidence="2">
    <location>
        <begin position="61"/>
        <end position="223"/>
    </location>
</feature>
<dbReference type="PANTHER" id="PTHR43130">
    <property type="entry name" value="ARAC-FAMILY TRANSCRIPTIONAL REGULATOR"/>
    <property type="match status" value="1"/>
</dbReference>
<feature type="chain" id="PRO_5019580625" evidence="1">
    <location>
        <begin position="26"/>
        <end position="374"/>
    </location>
</feature>
<protein>
    <submittedName>
        <fullName evidence="3">Thiamine biosynthesis protein ThiJ</fullName>
    </submittedName>
</protein>
<dbReference type="OrthoDB" id="6382410at2"/>
<evidence type="ECO:0000259" key="2">
    <source>
        <dbReference type="Pfam" id="PF01965"/>
    </source>
</evidence>
<reference evidence="3 4" key="1">
    <citation type="submission" date="2017-08" db="EMBL/GenBank/DDBJ databases">
        <authorList>
            <person name="Park S.-J."/>
            <person name="Kim H."/>
        </authorList>
    </citation>
    <scope>NUCLEOTIDE SEQUENCE [LARGE SCALE GENOMIC DNA]</scope>
    <source>
        <strain evidence="4">ye3</strain>
    </source>
</reference>
<dbReference type="SUPFAM" id="SSF52317">
    <property type="entry name" value="Class I glutamine amidotransferase-like"/>
    <property type="match status" value="1"/>
</dbReference>
<gene>
    <name evidence="3" type="ORF">CKA81_16695</name>
</gene>
<dbReference type="PANTHER" id="PTHR43130:SF3">
    <property type="entry name" value="HTH-TYPE TRANSCRIPTIONAL REGULATOR RV1931C"/>
    <property type="match status" value="1"/>
</dbReference>
<dbReference type="AlphaFoldDB" id="A0A410GG89"/>
<dbReference type="Proteomes" id="UP000283474">
    <property type="component" value="Chromosome"/>
</dbReference>